<feature type="binding site" evidence="17">
    <location>
        <position position="288"/>
    </location>
    <ligand>
        <name>(6S)-NADPHX</name>
        <dbReference type="ChEBI" id="CHEBI:64076"/>
    </ligand>
</feature>
<dbReference type="NCBIfam" id="TIGR00197">
    <property type="entry name" value="yjeF_nterm"/>
    <property type="match status" value="1"/>
</dbReference>
<dbReference type="PROSITE" id="PS51385">
    <property type="entry name" value="YJEF_N"/>
    <property type="match status" value="1"/>
</dbReference>
<dbReference type="GO" id="GO:0046872">
    <property type="term" value="F:metal ion binding"/>
    <property type="evidence" value="ECO:0007669"/>
    <property type="project" value="UniProtKB-UniRule"/>
</dbReference>
<evidence type="ECO:0000256" key="12">
    <source>
        <dbReference type="ARBA" id="ARBA00023239"/>
    </source>
</evidence>
<organism evidence="21 22">
    <name type="scientific">Corynebacterium poyangense</name>
    <dbReference type="NCBI Taxonomy" id="2684405"/>
    <lineage>
        <taxon>Bacteria</taxon>
        <taxon>Bacillati</taxon>
        <taxon>Actinomycetota</taxon>
        <taxon>Actinomycetes</taxon>
        <taxon>Mycobacteriales</taxon>
        <taxon>Corynebacteriaceae</taxon>
        <taxon>Corynebacterium</taxon>
    </lineage>
</organism>
<evidence type="ECO:0000256" key="1">
    <source>
        <dbReference type="ARBA" id="ARBA00000013"/>
    </source>
</evidence>
<comment type="cofactor">
    <cofactor evidence="18">
        <name>K(+)</name>
        <dbReference type="ChEBI" id="CHEBI:29103"/>
    </cofactor>
    <text evidence="18">Binds 1 potassium ion per subunit.</text>
</comment>
<dbReference type="CDD" id="cd01171">
    <property type="entry name" value="YXKO-related"/>
    <property type="match status" value="1"/>
</dbReference>
<evidence type="ECO:0000256" key="9">
    <source>
        <dbReference type="ARBA" id="ARBA00022958"/>
    </source>
</evidence>
<dbReference type="SUPFAM" id="SSF64153">
    <property type="entry name" value="YjeF N-terminal domain-like"/>
    <property type="match status" value="1"/>
</dbReference>
<dbReference type="EC" id="4.2.1.136" evidence="17"/>
<comment type="similarity">
    <text evidence="4 18">In the C-terminal section; belongs to the NnrD/CARKD family.</text>
</comment>
<keyword evidence="10 17" id="KW-0520">NAD</keyword>
<dbReference type="InterPro" id="IPR030677">
    <property type="entry name" value="Nnr"/>
</dbReference>
<accession>A0A7H0SRX5</accession>
<dbReference type="InterPro" id="IPR036652">
    <property type="entry name" value="YjeF_N_dom_sf"/>
</dbReference>
<evidence type="ECO:0000256" key="15">
    <source>
        <dbReference type="ARBA" id="ARBA00048238"/>
    </source>
</evidence>
<comment type="catalytic activity">
    <reaction evidence="1 18">
        <text>(6R)-NADHX = (6S)-NADHX</text>
        <dbReference type="Rhea" id="RHEA:32215"/>
        <dbReference type="ChEBI" id="CHEBI:64074"/>
        <dbReference type="ChEBI" id="CHEBI:64075"/>
        <dbReference type="EC" id="5.1.99.6"/>
    </reaction>
</comment>
<evidence type="ECO:0000256" key="4">
    <source>
        <dbReference type="ARBA" id="ARBA00009524"/>
    </source>
</evidence>
<keyword evidence="9 18" id="KW-0630">Potassium</keyword>
<dbReference type="AlphaFoldDB" id="A0A7H0SRX5"/>
<dbReference type="KEGG" id="cpoy:GP475_12140"/>
<protein>
    <recommendedName>
        <fullName evidence="17">ADP-dependent (S)-NAD(P)H-hydrate dehydratase</fullName>
        <ecNumber evidence="17">4.2.1.136</ecNumber>
    </recommendedName>
    <alternativeName>
        <fullName evidence="17">ADP-dependent NAD(P)HX dehydratase</fullName>
    </alternativeName>
</protein>
<keyword evidence="11 18" id="KW-0413">Isomerase</keyword>
<keyword evidence="6 17" id="KW-0547">Nucleotide-binding</keyword>
<comment type="similarity">
    <text evidence="3 18">In the N-terminal section; belongs to the NnrE/AIBP family.</text>
</comment>
<reference evidence="21 22" key="1">
    <citation type="submission" date="2019-12" db="EMBL/GenBank/DDBJ databases">
        <title>Corynebacterium sp. nov., isolated from feces of the Anser Albifrons in China.</title>
        <authorList>
            <person name="Liu Q."/>
        </authorList>
    </citation>
    <scope>NUCLEOTIDE SEQUENCE [LARGE SCALE GENOMIC DNA]</scope>
    <source>
        <strain evidence="21 22">4H37-19</strain>
    </source>
</reference>
<evidence type="ECO:0000259" key="20">
    <source>
        <dbReference type="PROSITE" id="PS51385"/>
    </source>
</evidence>
<evidence type="ECO:0000256" key="14">
    <source>
        <dbReference type="ARBA" id="ARBA00025153"/>
    </source>
</evidence>
<evidence type="ECO:0000256" key="13">
    <source>
        <dbReference type="ARBA" id="ARBA00023268"/>
    </source>
</evidence>
<dbReference type="RefSeq" id="WP_187974612.1">
    <property type="nucleotide sequence ID" value="NZ_CP046884.1"/>
</dbReference>
<feature type="binding site" evidence="17">
    <location>
        <position position="471"/>
    </location>
    <ligand>
        <name>(6S)-NADPHX</name>
        <dbReference type="ChEBI" id="CHEBI:64076"/>
    </ligand>
</feature>
<comment type="catalytic activity">
    <reaction evidence="15 17 18">
        <text>(6S)-NADHX + ADP = AMP + phosphate + NADH + H(+)</text>
        <dbReference type="Rhea" id="RHEA:32223"/>
        <dbReference type="ChEBI" id="CHEBI:15378"/>
        <dbReference type="ChEBI" id="CHEBI:43474"/>
        <dbReference type="ChEBI" id="CHEBI:57945"/>
        <dbReference type="ChEBI" id="CHEBI:64074"/>
        <dbReference type="ChEBI" id="CHEBI:456215"/>
        <dbReference type="ChEBI" id="CHEBI:456216"/>
        <dbReference type="EC" id="4.2.1.136"/>
    </reaction>
</comment>
<keyword evidence="7 17" id="KW-0067">ATP-binding</keyword>
<dbReference type="InterPro" id="IPR029056">
    <property type="entry name" value="Ribokinase-like"/>
</dbReference>
<evidence type="ECO:0000256" key="16">
    <source>
        <dbReference type="ARBA" id="ARBA00049209"/>
    </source>
</evidence>
<dbReference type="EMBL" id="CP046884">
    <property type="protein sequence ID" value="QNQ91300.1"/>
    <property type="molecule type" value="Genomic_DNA"/>
</dbReference>
<dbReference type="SUPFAM" id="SSF53613">
    <property type="entry name" value="Ribokinase-like"/>
    <property type="match status" value="1"/>
</dbReference>
<comment type="catalytic activity">
    <reaction evidence="16 17 18">
        <text>(6S)-NADPHX + ADP = AMP + phosphate + NADPH + H(+)</text>
        <dbReference type="Rhea" id="RHEA:32235"/>
        <dbReference type="ChEBI" id="CHEBI:15378"/>
        <dbReference type="ChEBI" id="CHEBI:43474"/>
        <dbReference type="ChEBI" id="CHEBI:57783"/>
        <dbReference type="ChEBI" id="CHEBI:64076"/>
        <dbReference type="ChEBI" id="CHEBI:456215"/>
        <dbReference type="ChEBI" id="CHEBI:456216"/>
        <dbReference type="EC" id="4.2.1.136"/>
    </reaction>
</comment>
<feature type="binding site" evidence="17">
    <location>
        <position position="397"/>
    </location>
    <ligand>
        <name>(6S)-NADPHX</name>
        <dbReference type="ChEBI" id="CHEBI:64076"/>
    </ligand>
</feature>
<keyword evidence="13" id="KW-0511">Multifunctional enzyme</keyword>
<dbReference type="GO" id="GO:0052856">
    <property type="term" value="F:NAD(P)HX epimerase activity"/>
    <property type="evidence" value="ECO:0007669"/>
    <property type="project" value="UniProtKB-EC"/>
</dbReference>
<evidence type="ECO:0000313" key="21">
    <source>
        <dbReference type="EMBL" id="QNQ91300.1"/>
    </source>
</evidence>
<feature type="binding site" evidence="17">
    <location>
        <position position="470"/>
    </location>
    <ligand>
        <name>AMP</name>
        <dbReference type="ChEBI" id="CHEBI:456215"/>
    </ligand>
</feature>
<gene>
    <name evidence="17" type="primary">nnrD</name>
    <name evidence="21" type="ORF">GP475_12140</name>
</gene>
<comment type="function">
    <text evidence="14 18">Bifunctional enzyme that catalyzes the epimerization of the S- and R-forms of NAD(P)HX and the dehydration of the S-form of NAD(P)HX at the expense of ADP, which is converted to AMP. This allows the repair of both epimers of NAD(P)HX, a damaged form of NAD(P)H that is a result of enzymatic or heat-dependent hydration.</text>
</comment>
<dbReference type="PANTHER" id="PTHR12592:SF0">
    <property type="entry name" value="ATP-DEPENDENT (S)-NAD(P)H-HYDRATE DEHYDRATASE"/>
    <property type="match status" value="1"/>
</dbReference>
<keyword evidence="8 17" id="KW-0521">NADP</keyword>
<dbReference type="PROSITE" id="PS51383">
    <property type="entry name" value="YJEF_C_3"/>
    <property type="match status" value="1"/>
</dbReference>
<evidence type="ECO:0000259" key="19">
    <source>
        <dbReference type="PROSITE" id="PS51383"/>
    </source>
</evidence>
<feature type="binding site" evidence="17">
    <location>
        <begin position="442"/>
        <end position="446"/>
    </location>
    <ligand>
        <name>AMP</name>
        <dbReference type="ChEBI" id="CHEBI:456215"/>
    </ligand>
</feature>
<keyword evidence="22" id="KW-1185">Reference proteome</keyword>
<feature type="binding site" evidence="17">
    <location>
        <position position="341"/>
    </location>
    <ligand>
        <name>(6S)-NADPHX</name>
        <dbReference type="ChEBI" id="CHEBI:64076"/>
    </ligand>
</feature>
<dbReference type="Pfam" id="PF03853">
    <property type="entry name" value="YjeF_N"/>
    <property type="match status" value="1"/>
</dbReference>
<evidence type="ECO:0000256" key="2">
    <source>
        <dbReference type="ARBA" id="ARBA00000909"/>
    </source>
</evidence>
<comment type="subunit">
    <text evidence="17">Homotetramer.</text>
</comment>
<dbReference type="HAMAP" id="MF_01965">
    <property type="entry name" value="NADHX_dehydratase"/>
    <property type="match status" value="1"/>
</dbReference>
<comment type="cofactor">
    <cofactor evidence="17">
        <name>Mg(2+)</name>
        <dbReference type="ChEBI" id="CHEBI:18420"/>
    </cofactor>
</comment>
<dbReference type="GO" id="GO:0005524">
    <property type="term" value="F:ATP binding"/>
    <property type="evidence" value="ECO:0007669"/>
    <property type="project" value="UniProtKB-UniRule"/>
</dbReference>
<evidence type="ECO:0000256" key="10">
    <source>
        <dbReference type="ARBA" id="ARBA00023027"/>
    </source>
</evidence>
<evidence type="ECO:0000256" key="8">
    <source>
        <dbReference type="ARBA" id="ARBA00022857"/>
    </source>
</evidence>
<comment type="catalytic activity">
    <reaction evidence="2 18">
        <text>(6R)-NADPHX = (6S)-NADPHX</text>
        <dbReference type="Rhea" id="RHEA:32227"/>
        <dbReference type="ChEBI" id="CHEBI:64076"/>
        <dbReference type="ChEBI" id="CHEBI:64077"/>
        <dbReference type="EC" id="5.1.99.6"/>
    </reaction>
</comment>
<evidence type="ECO:0000256" key="11">
    <source>
        <dbReference type="ARBA" id="ARBA00023235"/>
    </source>
</evidence>
<sequence>MQPQHLAAPLFRVAHIRAAEAPLLQEQTHPDQLMRSAAHAVAETAQMMLRRTDCKNVLLLVGSGGNGGDALYAGVELLSDGVDVAAYLLYPEKTYQSAWEAFCAAGGRAIDQHELTAKPWGLVIDGLLGIGARGGLRAEAQDIVAAVSESAAPVLAVDIPSGVDADTGHAGQLHLSADLTVTFGGLRYAHALSPTCGLVLLGNPHLPGQLQRSIQAELATDAPSDAAVLYAWRTENIPDLSEPRRRGASLEPIPLYPRFPRQEPSIDDDKYSGGVVGIAAGSAKYRGAATLCTAGALRATSSMVRYAGDCWERVVATHPEVVATATLTDCGRVQTWVFGPGRGLDSTAREELSFLLAQPEPLIIDADGISLLAQDSALLGALKDSTSTGRTIILTPHAGEFSRLAAAINTGSGDSSMPDVENDSLLSVRSLAGYLGATILLKGRTSIISTEQQSLIVNCGNSWAATPGSGDVLAGVLGALVARYEARNKRSDTDVSRETLLDVVGEAVILHARAAALASENIYGQAPISAVQLAKAIPLAWTKELNNPEN</sequence>
<comment type="function">
    <text evidence="17">Catalyzes the dehydration of the S-form of NAD(P)HX at the expense of ADP, which is converted to AMP. Together with NAD(P)HX epimerase, which catalyzes the epimerization of the S- and R-forms, the enzyme allows the repair of both epimers of NAD(P)HX, a damaged form of NAD(P)H that is a result of enzymatic or heat-dependent hydration.</text>
</comment>
<feature type="domain" description="YjeF C-terminal" evidence="19">
    <location>
        <begin position="253"/>
        <end position="544"/>
    </location>
</feature>
<evidence type="ECO:0000256" key="18">
    <source>
        <dbReference type="PIRNR" id="PIRNR017184"/>
    </source>
</evidence>
<keyword evidence="12 17" id="KW-0456">Lyase</keyword>
<evidence type="ECO:0000256" key="5">
    <source>
        <dbReference type="ARBA" id="ARBA00022723"/>
    </source>
</evidence>
<keyword evidence="5 18" id="KW-0479">Metal-binding</keyword>
<dbReference type="Pfam" id="PF01256">
    <property type="entry name" value="Carb_kinase"/>
    <property type="match status" value="1"/>
</dbReference>
<evidence type="ECO:0000256" key="7">
    <source>
        <dbReference type="ARBA" id="ARBA00022840"/>
    </source>
</evidence>
<evidence type="ECO:0000313" key="22">
    <source>
        <dbReference type="Proteomes" id="UP000516320"/>
    </source>
</evidence>
<dbReference type="Proteomes" id="UP000516320">
    <property type="component" value="Chromosome"/>
</dbReference>
<dbReference type="PIRSF" id="PIRSF017184">
    <property type="entry name" value="Nnr"/>
    <property type="match status" value="1"/>
</dbReference>
<comment type="similarity">
    <text evidence="17">Belongs to the NnrD/CARKD family.</text>
</comment>
<dbReference type="PANTHER" id="PTHR12592">
    <property type="entry name" value="ATP-DEPENDENT (S)-NAD(P)H-HYDRATE DEHYDRATASE FAMILY MEMBER"/>
    <property type="match status" value="1"/>
</dbReference>
<dbReference type="GO" id="GO:0052855">
    <property type="term" value="F:ADP-dependent NAD(P)H-hydrate dehydratase activity"/>
    <property type="evidence" value="ECO:0007669"/>
    <property type="project" value="UniProtKB-UniRule"/>
</dbReference>
<dbReference type="Gene3D" id="3.40.50.10260">
    <property type="entry name" value="YjeF N-terminal domain"/>
    <property type="match status" value="1"/>
</dbReference>
<dbReference type="Gene3D" id="3.40.1190.20">
    <property type="match status" value="1"/>
</dbReference>
<dbReference type="GO" id="GO:0046496">
    <property type="term" value="P:nicotinamide nucleotide metabolic process"/>
    <property type="evidence" value="ECO:0007669"/>
    <property type="project" value="UniProtKB-UniRule"/>
</dbReference>
<feature type="domain" description="YjeF N-terminal" evidence="20">
    <location>
        <begin position="16"/>
        <end position="212"/>
    </location>
</feature>
<evidence type="ECO:0000256" key="17">
    <source>
        <dbReference type="HAMAP-Rule" id="MF_01965"/>
    </source>
</evidence>
<dbReference type="GO" id="GO:0110051">
    <property type="term" value="P:metabolite repair"/>
    <property type="evidence" value="ECO:0007669"/>
    <property type="project" value="TreeGrafter"/>
</dbReference>
<dbReference type="InterPro" id="IPR004443">
    <property type="entry name" value="YjeF_N_dom"/>
</dbReference>
<evidence type="ECO:0000256" key="3">
    <source>
        <dbReference type="ARBA" id="ARBA00006001"/>
    </source>
</evidence>
<dbReference type="InterPro" id="IPR000631">
    <property type="entry name" value="CARKD"/>
</dbReference>
<evidence type="ECO:0000256" key="6">
    <source>
        <dbReference type="ARBA" id="ARBA00022741"/>
    </source>
</evidence>
<proteinExistence type="inferred from homology"/>
<name>A0A7H0SRX5_9CORY</name>